<sequence length="104" mass="11846">MDGILWDHMPDIFGPTLQWIKDDWNSNPFRFAIELLAWAISIGCSITMAVTVPNPPLLLLYPVWISGCALYAWASYTRKSFGMLANYILLTTIDTYGLIRMLMV</sequence>
<keyword evidence="1" id="KW-1133">Transmembrane helix</keyword>
<dbReference type="EMBL" id="LR797272">
    <property type="protein sequence ID" value="CAB4198554.1"/>
    <property type="molecule type" value="Genomic_DNA"/>
</dbReference>
<keyword evidence="1" id="KW-0812">Transmembrane</keyword>
<dbReference type="EMBL" id="LR798454">
    <property type="protein sequence ID" value="CAB5238613.1"/>
    <property type="molecule type" value="Genomic_DNA"/>
</dbReference>
<evidence type="ECO:0000256" key="1">
    <source>
        <dbReference type="SAM" id="Phobius"/>
    </source>
</evidence>
<feature type="transmembrane region" description="Helical" evidence="1">
    <location>
        <begin position="80"/>
        <end position="99"/>
    </location>
</feature>
<evidence type="ECO:0000313" key="5">
    <source>
        <dbReference type="EMBL" id="CAB4211500.1"/>
    </source>
</evidence>
<feature type="transmembrane region" description="Helical" evidence="1">
    <location>
        <begin position="57"/>
        <end position="74"/>
    </location>
</feature>
<reference evidence="3" key="1">
    <citation type="submission" date="2020-05" db="EMBL/GenBank/DDBJ databases">
        <authorList>
            <person name="Chiriac C."/>
            <person name="Salcher M."/>
            <person name="Ghai R."/>
            <person name="Kavagutti S V."/>
        </authorList>
    </citation>
    <scope>NUCLEOTIDE SEQUENCE</scope>
</reference>
<name>A0A6J5QIP1_9CAUD</name>
<evidence type="ECO:0000313" key="2">
    <source>
        <dbReference type="EMBL" id="CAB4170543.1"/>
    </source>
</evidence>
<evidence type="ECO:0000313" key="4">
    <source>
        <dbReference type="EMBL" id="CAB4198554.1"/>
    </source>
</evidence>
<dbReference type="EMBL" id="LR796861">
    <property type="protein sequence ID" value="CAB4170543.1"/>
    <property type="molecule type" value="Genomic_DNA"/>
</dbReference>
<keyword evidence="1" id="KW-0472">Membrane</keyword>
<proteinExistence type="predicted"/>
<dbReference type="EMBL" id="LR797019">
    <property type="protein sequence ID" value="CAB4182256.1"/>
    <property type="molecule type" value="Genomic_DNA"/>
</dbReference>
<dbReference type="EMBL" id="LR797375">
    <property type="protein sequence ID" value="CAB4211500.1"/>
    <property type="molecule type" value="Genomic_DNA"/>
</dbReference>
<evidence type="ECO:0000313" key="6">
    <source>
        <dbReference type="EMBL" id="CAB5238613.1"/>
    </source>
</evidence>
<organism evidence="3">
    <name type="scientific">uncultured Caudovirales phage</name>
    <dbReference type="NCBI Taxonomy" id="2100421"/>
    <lineage>
        <taxon>Viruses</taxon>
        <taxon>Duplodnaviria</taxon>
        <taxon>Heunggongvirae</taxon>
        <taxon>Uroviricota</taxon>
        <taxon>Caudoviricetes</taxon>
        <taxon>Peduoviridae</taxon>
        <taxon>Maltschvirus</taxon>
        <taxon>Maltschvirus maltsch</taxon>
    </lineage>
</organism>
<evidence type="ECO:0000313" key="3">
    <source>
        <dbReference type="EMBL" id="CAB4182256.1"/>
    </source>
</evidence>
<protein>
    <submittedName>
        <fullName evidence="3">Uncharacterized protein</fullName>
    </submittedName>
</protein>
<feature type="transmembrane region" description="Helical" evidence="1">
    <location>
        <begin position="31"/>
        <end position="50"/>
    </location>
</feature>
<gene>
    <name evidence="3" type="ORF">UFOVP1066_191</name>
    <name evidence="4" type="ORF">UFOVP1315_146</name>
    <name evidence="5" type="ORF">UFOVP1421_107</name>
    <name evidence="6" type="ORF">UFOVP1525_117</name>
    <name evidence="2" type="ORF">UFOVP909_80</name>
</gene>
<accession>A0A6J5QIP1</accession>